<evidence type="ECO:0000313" key="4">
    <source>
        <dbReference type="Proteomes" id="UP001596108"/>
    </source>
</evidence>
<feature type="transmembrane region" description="Helical" evidence="1">
    <location>
        <begin position="179"/>
        <end position="200"/>
    </location>
</feature>
<feature type="transmembrane region" description="Helical" evidence="1">
    <location>
        <begin position="206"/>
        <end position="223"/>
    </location>
</feature>
<dbReference type="EC" id="3.4.24.-" evidence="3"/>
<sequence length="224" mass="23886">MRLRINGFPISSEFGSIDSVHKIPHTGVDIAMPIGTQLHSVGGGVISQVDVIGDRSLGRMVRIDLDDGPDVIYGHLSQVNVKIGDHVHAGDIIGLSGNTGHSTGPHLHLQAVADNGTLIDPTPIAHAASEPGFWSSVLDKFNDFSDWAIGKETEIIAKPVGNMAWNTVKRTFEAISVHSAEIITLGICACAIGMMIGPIIGSGNKWLGRLFVVFWGGIIWRVVT</sequence>
<organism evidence="3 4">
    <name type="scientific">Cohnella yongneupensis</name>
    <dbReference type="NCBI Taxonomy" id="425006"/>
    <lineage>
        <taxon>Bacteria</taxon>
        <taxon>Bacillati</taxon>
        <taxon>Bacillota</taxon>
        <taxon>Bacilli</taxon>
        <taxon>Bacillales</taxon>
        <taxon>Paenibacillaceae</taxon>
        <taxon>Cohnella</taxon>
    </lineage>
</organism>
<dbReference type="GO" id="GO:0016787">
    <property type="term" value="F:hydrolase activity"/>
    <property type="evidence" value="ECO:0007669"/>
    <property type="project" value="UniProtKB-KW"/>
</dbReference>
<keyword evidence="1" id="KW-0812">Transmembrane</keyword>
<keyword evidence="1" id="KW-1133">Transmembrane helix</keyword>
<dbReference type="CDD" id="cd12797">
    <property type="entry name" value="M23_peptidase"/>
    <property type="match status" value="1"/>
</dbReference>
<name>A0ABW0QVY4_9BACL</name>
<dbReference type="Pfam" id="PF01551">
    <property type="entry name" value="Peptidase_M23"/>
    <property type="match status" value="1"/>
</dbReference>
<evidence type="ECO:0000256" key="1">
    <source>
        <dbReference type="SAM" id="Phobius"/>
    </source>
</evidence>
<keyword evidence="1" id="KW-0472">Membrane</keyword>
<feature type="domain" description="M23ase beta-sheet core" evidence="2">
    <location>
        <begin position="24"/>
        <end position="121"/>
    </location>
</feature>
<proteinExistence type="predicted"/>
<accession>A0ABW0QVY4</accession>
<gene>
    <name evidence="3" type="ORF">ACFPQ4_03180</name>
</gene>
<protein>
    <submittedName>
        <fullName evidence="3">M23 family metallopeptidase</fullName>
        <ecNumber evidence="3">3.4.24.-</ecNumber>
    </submittedName>
</protein>
<comment type="caution">
    <text evidence="3">The sequence shown here is derived from an EMBL/GenBank/DDBJ whole genome shotgun (WGS) entry which is preliminary data.</text>
</comment>
<dbReference type="RefSeq" id="WP_378110291.1">
    <property type="nucleotide sequence ID" value="NZ_JBHSNC010000010.1"/>
</dbReference>
<dbReference type="PANTHER" id="PTHR21666">
    <property type="entry name" value="PEPTIDASE-RELATED"/>
    <property type="match status" value="1"/>
</dbReference>
<evidence type="ECO:0000313" key="3">
    <source>
        <dbReference type="EMBL" id="MFC5528454.1"/>
    </source>
</evidence>
<dbReference type="InterPro" id="IPR016047">
    <property type="entry name" value="M23ase_b-sheet_dom"/>
</dbReference>
<keyword evidence="4" id="KW-1185">Reference proteome</keyword>
<dbReference type="InterPro" id="IPR050570">
    <property type="entry name" value="Cell_wall_metabolism_enzyme"/>
</dbReference>
<dbReference type="SUPFAM" id="SSF51261">
    <property type="entry name" value="Duplicated hybrid motif"/>
    <property type="match status" value="1"/>
</dbReference>
<dbReference type="Gene3D" id="2.70.70.10">
    <property type="entry name" value="Glucose Permease (Domain IIA)"/>
    <property type="match status" value="1"/>
</dbReference>
<evidence type="ECO:0000259" key="2">
    <source>
        <dbReference type="Pfam" id="PF01551"/>
    </source>
</evidence>
<dbReference type="PANTHER" id="PTHR21666:SF270">
    <property type="entry name" value="MUREIN HYDROLASE ACTIVATOR ENVC"/>
    <property type="match status" value="1"/>
</dbReference>
<reference evidence="4" key="1">
    <citation type="journal article" date="2019" name="Int. J. Syst. Evol. Microbiol.">
        <title>The Global Catalogue of Microorganisms (GCM) 10K type strain sequencing project: providing services to taxonomists for standard genome sequencing and annotation.</title>
        <authorList>
            <consortium name="The Broad Institute Genomics Platform"/>
            <consortium name="The Broad Institute Genome Sequencing Center for Infectious Disease"/>
            <person name="Wu L."/>
            <person name="Ma J."/>
        </authorList>
    </citation>
    <scope>NUCLEOTIDE SEQUENCE [LARGE SCALE GENOMIC DNA]</scope>
    <source>
        <strain evidence="4">CGMCC 1.18578</strain>
    </source>
</reference>
<dbReference type="InterPro" id="IPR011055">
    <property type="entry name" value="Dup_hybrid_motif"/>
</dbReference>
<dbReference type="EMBL" id="JBHSNC010000010">
    <property type="protein sequence ID" value="MFC5528454.1"/>
    <property type="molecule type" value="Genomic_DNA"/>
</dbReference>
<dbReference type="Proteomes" id="UP001596108">
    <property type="component" value="Unassembled WGS sequence"/>
</dbReference>
<keyword evidence="3" id="KW-0378">Hydrolase</keyword>